<dbReference type="EMBL" id="JAWPEI010000005">
    <property type="protein sequence ID" value="KAK4726861.1"/>
    <property type="molecule type" value="Genomic_DNA"/>
</dbReference>
<evidence type="ECO:0000313" key="3">
    <source>
        <dbReference type="Proteomes" id="UP001311915"/>
    </source>
</evidence>
<dbReference type="AlphaFoldDB" id="A0AAV9LMA9"/>
<evidence type="ECO:0000313" key="2">
    <source>
        <dbReference type="EMBL" id="KAK4726861.1"/>
    </source>
</evidence>
<protein>
    <submittedName>
        <fullName evidence="2">Uncharacterized protein</fullName>
    </submittedName>
</protein>
<feature type="transmembrane region" description="Helical" evidence="1">
    <location>
        <begin position="17"/>
        <end position="35"/>
    </location>
</feature>
<dbReference type="GO" id="GO:0016020">
    <property type="term" value="C:membrane"/>
    <property type="evidence" value="ECO:0007669"/>
    <property type="project" value="TreeGrafter"/>
</dbReference>
<name>A0AAV9LMA9_9SOLN</name>
<keyword evidence="1" id="KW-1133">Transmembrane helix</keyword>
<gene>
    <name evidence="2" type="ORF">R3W88_031778</name>
</gene>
<evidence type="ECO:0000256" key="1">
    <source>
        <dbReference type="SAM" id="Phobius"/>
    </source>
</evidence>
<dbReference type="PANTHER" id="PTHR12815:SF32">
    <property type="entry name" value="OUTER ENVELOPE PROTEIN 80, CHLOROPLASTIC"/>
    <property type="match status" value="1"/>
</dbReference>
<accession>A0AAV9LMA9</accession>
<dbReference type="GO" id="GO:0009793">
    <property type="term" value="P:embryo development ending in seed dormancy"/>
    <property type="evidence" value="ECO:0007669"/>
    <property type="project" value="TreeGrafter"/>
</dbReference>
<sequence>MIRFKGEPVPSGCHGSFLFKSYLLLMLSLVSLLKLRINLYQSIIKEVYFDQKTKEEKEMTQNPPRTQQNCICNYNSSMKTQLLIDVRLEIYMLFIICLLYNNCIVRVPWKIKALNFCAGARDDKGSPIIRDYYSSPLTASGNTHDDMLLAKLETIGFVTLFIFNMDQGLLVWSEWLVFNRVNARARKGLVLGHMPSMQNAD</sequence>
<keyword evidence="3" id="KW-1185">Reference proteome</keyword>
<proteinExistence type="predicted"/>
<dbReference type="GO" id="GO:0009658">
    <property type="term" value="P:chloroplast organization"/>
    <property type="evidence" value="ECO:0007669"/>
    <property type="project" value="TreeGrafter"/>
</dbReference>
<keyword evidence="1" id="KW-0812">Transmembrane</keyword>
<dbReference type="PANTHER" id="PTHR12815">
    <property type="entry name" value="SORTING AND ASSEMBLY MACHINERY SAMM50 PROTEIN FAMILY MEMBER"/>
    <property type="match status" value="1"/>
</dbReference>
<keyword evidence="1" id="KW-0472">Membrane</keyword>
<reference evidence="2 3" key="1">
    <citation type="submission" date="2023-10" db="EMBL/GenBank/DDBJ databases">
        <title>Genome-Wide Identification Analysis in wild type Solanum Pinnatisectum Reveals Some Genes Defensing Phytophthora Infestans.</title>
        <authorList>
            <person name="Sun C."/>
        </authorList>
    </citation>
    <scope>NUCLEOTIDE SEQUENCE [LARGE SCALE GENOMIC DNA]</scope>
    <source>
        <strain evidence="2">LQN</strain>
        <tissue evidence="2">Leaf</tissue>
    </source>
</reference>
<comment type="caution">
    <text evidence="2">The sequence shown here is derived from an EMBL/GenBank/DDBJ whole genome shotgun (WGS) entry which is preliminary data.</text>
</comment>
<dbReference type="Proteomes" id="UP001311915">
    <property type="component" value="Unassembled WGS sequence"/>
</dbReference>
<dbReference type="InterPro" id="IPR039910">
    <property type="entry name" value="D15-like"/>
</dbReference>
<feature type="transmembrane region" description="Helical" evidence="1">
    <location>
        <begin position="88"/>
        <end position="109"/>
    </location>
</feature>
<feature type="transmembrane region" description="Helical" evidence="1">
    <location>
        <begin position="155"/>
        <end position="178"/>
    </location>
</feature>
<organism evidence="2 3">
    <name type="scientific">Solanum pinnatisectum</name>
    <name type="common">tansyleaf nightshade</name>
    <dbReference type="NCBI Taxonomy" id="50273"/>
    <lineage>
        <taxon>Eukaryota</taxon>
        <taxon>Viridiplantae</taxon>
        <taxon>Streptophyta</taxon>
        <taxon>Embryophyta</taxon>
        <taxon>Tracheophyta</taxon>
        <taxon>Spermatophyta</taxon>
        <taxon>Magnoliopsida</taxon>
        <taxon>eudicotyledons</taxon>
        <taxon>Gunneridae</taxon>
        <taxon>Pentapetalae</taxon>
        <taxon>asterids</taxon>
        <taxon>lamiids</taxon>
        <taxon>Solanales</taxon>
        <taxon>Solanaceae</taxon>
        <taxon>Solanoideae</taxon>
        <taxon>Solaneae</taxon>
        <taxon>Solanum</taxon>
    </lineage>
</organism>